<comment type="caution">
    <text evidence="2">The sequence shown here is derived from an EMBL/GenBank/DDBJ whole genome shotgun (WGS) entry which is preliminary data.</text>
</comment>
<evidence type="ECO:0000313" key="3">
    <source>
        <dbReference type="Proteomes" id="UP000601041"/>
    </source>
</evidence>
<feature type="compositionally biased region" description="Basic and acidic residues" evidence="1">
    <location>
        <begin position="23"/>
        <end position="32"/>
    </location>
</feature>
<evidence type="ECO:0000313" key="2">
    <source>
        <dbReference type="EMBL" id="CAD7055449.1"/>
    </source>
</evidence>
<gene>
    <name evidence="2" type="ORF">RHAB21_00720</name>
</gene>
<reference evidence="2 3" key="1">
    <citation type="submission" date="2020-11" db="EMBL/GenBank/DDBJ databases">
        <authorList>
            <person name="Lassalle F."/>
        </authorList>
    </citation>
    <scope>NUCLEOTIDE SEQUENCE [LARGE SCALE GENOMIC DNA]</scope>
    <source>
        <strain evidence="2 3">AB21</strain>
    </source>
</reference>
<keyword evidence="3" id="KW-1185">Reference proteome</keyword>
<accession>A0ABM8PYX6</accession>
<name>A0ABM8PYX6_9HYPH</name>
<protein>
    <submittedName>
        <fullName evidence="2">Uncharacterized protein</fullName>
    </submittedName>
</protein>
<organism evidence="2 3">
    <name type="scientific">Pseudorhizobium halotolerans</name>
    <dbReference type="NCBI Taxonomy" id="1233081"/>
    <lineage>
        <taxon>Bacteria</taxon>
        <taxon>Pseudomonadati</taxon>
        <taxon>Pseudomonadota</taxon>
        <taxon>Alphaproteobacteria</taxon>
        <taxon>Hyphomicrobiales</taxon>
        <taxon>Rhizobiaceae</taxon>
        <taxon>Rhizobium/Agrobacterium group</taxon>
        <taxon>Pseudorhizobium</taxon>
    </lineage>
</organism>
<dbReference type="RefSeq" id="WP_183949966.1">
    <property type="nucleotide sequence ID" value="NZ_CABFWE030000016.1"/>
</dbReference>
<dbReference type="EMBL" id="CABFWE030000016">
    <property type="protein sequence ID" value="CAD7055449.1"/>
    <property type="molecule type" value="Genomic_DNA"/>
</dbReference>
<feature type="region of interest" description="Disordered" evidence="1">
    <location>
        <begin position="1"/>
        <end position="48"/>
    </location>
</feature>
<sequence length="48" mass="5221">MAENATKGGSYTRNEDGSLTLVERTKQPEAKTKAPAATPAKRTTREKE</sequence>
<proteinExistence type="predicted"/>
<dbReference type="Proteomes" id="UP000601041">
    <property type="component" value="Unassembled WGS sequence"/>
</dbReference>
<evidence type="ECO:0000256" key="1">
    <source>
        <dbReference type="SAM" id="MobiDB-lite"/>
    </source>
</evidence>